<proteinExistence type="inferred from homology"/>
<evidence type="ECO:0000313" key="12">
    <source>
        <dbReference type="Proteomes" id="UP001288320"/>
    </source>
</evidence>
<feature type="transmembrane region" description="Helical" evidence="7">
    <location>
        <begin position="105"/>
        <end position="124"/>
    </location>
</feature>
<protein>
    <recommendedName>
        <fullName evidence="7">Cell division protein CrgA</fullName>
    </recommendedName>
</protein>
<evidence type="ECO:0000256" key="5">
    <source>
        <dbReference type="ARBA" id="ARBA00023136"/>
    </source>
</evidence>
<dbReference type="GeneID" id="92813295"/>
<keyword evidence="4 7" id="KW-1133">Transmembrane helix</keyword>
<accession>A0AAW9HNW6</accession>
<feature type="compositionally biased region" description="Low complexity" evidence="8">
    <location>
        <begin position="12"/>
        <end position="32"/>
    </location>
</feature>
<dbReference type="GO" id="GO:0005886">
    <property type="term" value="C:plasma membrane"/>
    <property type="evidence" value="ECO:0007669"/>
    <property type="project" value="UniProtKB-SubCell"/>
</dbReference>
<keyword evidence="1 7" id="KW-1003">Cell membrane</keyword>
<evidence type="ECO:0000313" key="10">
    <source>
        <dbReference type="EMBL" id="MDY5146866.1"/>
    </source>
</evidence>
<keyword evidence="6 7" id="KW-0131">Cell cycle</keyword>
<feature type="compositionally biased region" description="Acidic residues" evidence="8">
    <location>
        <begin position="1"/>
        <end position="11"/>
    </location>
</feature>
<evidence type="ECO:0000256" key="2">
    <source>
        <dbReference type="ARBA" id="ARBA00022618"/>
    </source>
</evidence>
<dbReference type="GO" id="GO:0051301">
    <property type="term" value="P:cell division"/>
    <property type="evidence" value="ECO:0007669"/>
    <property type="project" value="UniProtKB-UniRule"/>
</dbReference>
<comment type="function">
    <text evidence="7">Involved in cell division.</text>
</comment>
<name>A0AAW9HNW6_9ACTO</name>
<feature type="region of interest" description="Disordered" evidence="8">
    <location>
        <begin position="1"/>
        <end position="68"/>
    </location>
</feature>
<evidence type="ECO:0000256" key="4">
    <source>
        <dbReference type="ARBA" id="ARBA00022989"/>
    </source>
</evidence>
<comment type="caution">
    <text evidence="9">The sequence shown here is derived from an EMBL/GenBank/DDBJ whole genome shotgun (WGS) entry which is preliminary data.</text>
</comment>
<dbReference type="RefSeq" id="WP_026428941.1">
    <property type="nucleotide sequence ID" value="NZ_CAUPFC010000033.1"/>
</dbReference>
<dbReference type="Pfam" id="PF06781">
    <property type="entry name" value="CrgA"/>
    <property type="match status" value="1"/>
</dbReference>
<dbReference type="Proteomes" id="UP001288320">
    <property type="component" value="Unassembled WGS sequence"/>
</dbReference>
<evidence type="ECO:0000256" key="3">
    <source>
        <dbReference type="ARBA" id="ARBA00022692"/>
    </source>
</evidence>
<feature type="transmembrane region" description="Helical" evidence="7">
    <location>
        <begin position="71"/>
        <end position="93"/>
    </location>
</feature>
<evidence type="ECO:0000313" key="11">
    <source>
        <dbReference type="Proteomes" id="UP001284901"/>
    </source>
</evidence>
<dbReference type="AlphaFoldDB" id="A0AAW9HNW6"/>
<keyword evidence="11" id="KW-1185">Reference proteome</keyword>
<evidence type="ECO:0000256" key="8">
    <source>
        <dbReference type="SAM" id="MobiDB-lite"/>
    </source>
</evidence>
<dbReference type="Proteomes" id="UP001284901">
    <property type="component" value="Unassembled WGS sequence"/>
</dbReference>
<evidence type="ECO:0000256" key="7">
    <source>
        <dbReference type="HAMAP-Rule" id="MF_00631"/>
    </source>
</evidence>
<evidence type="ECO:0000313" key="9">
    <source>
        <dbReference type="EMBL" id="MDY5141294.1"/>
    </source>
</evidence>
<reference evidence="9 11" key="1">
    <citation type="submission" date="2023-10" db="EMBL/GenBank/DDBJ databases">
        <title>Whole Genome based description of the genera Actinobaculum and Actinotignum reveals a complex phylogenetic relationship within the species included in the genus Actinotignum.</title>
        <authorList>
            <person name="Jensen C.S."/>
            <person name="Dargis R."/>
            <person name="Kemp M."/>
            <person name="Christensen J.J."/>
        </authorList>
    </citation>
    <scope>NUCLEOTIDE SEQUENCE</scope>
    <source>
        <strain evidence="10 11">SLA_B089</strain>
        <strain evidence="9">SLA_B245</strain>
    </source>
</reference>
<gene>
    <name evidence="7" type="primary">crgA</name>
    <name evidence="9" type="ORF">R6G74_08250</name>
    <name evidence="10" type="ORF">R6P33_07550</name>
</gene>
<sequence length="125" mass="13797">MTDQQYDEPELSEAAGSAAPARKSRKSAAPSAKDVRRPGTKRDIEAQASREKEAAKRSHKVAQKDRRSPSWWAPVMCTLMIIGLIVVVLAYVTGGRFPIPGWNNGNLFLGFGFMIVGFLMTMGWK</sequence>
<evidence type="ECO:0000256" key="6">
    <source>
        <dbReference type="ARBA" id="ARBA00023306"/>
    </source>
</evidence>
<feature type="compositionally biased region" description="Basic and acidic residues" evidence="8">
    <location>
        <begin position="33"/>
        <end position="68"/>
    </location>
</feature>
<comment type="subcellular location">
    <subcellularLocation>
        <location evidence="7">Cell membrane</location>
        <topology evidence="7">Multi-pass membrane protein</topology>
    </subcellularLocation>
</comment>
<dbReference type="InterPro" id="IPR009619">
    <property type="entry name" value="CrgA"/>
</dbReference>
<organism evidence="9 12">
    <name type="scientific">Actinotignum timonense</name>
    <dbReference type="NCBI Taxonomy" id="1870995"/>
    <lineage>
        <taxon>Bacteria</taxon>
        <taxon>Bacillati</taxon>
        <taxon>Actinomycetota</taxon>
        <taxon>Actinomycetes</taxon>
        <taxon>Actinomycetales</taxon>
        <taxon>Actinomycetaceae</taxon>
        <taxon>Actinotignum</taxon>
    </lineage>
</organism>
<dbReference type="EMBL" id="JAWNFV010000019">
    <property type="protein sequence ID" value="MDY5141294.1"/>
    <property type="molecule type" value="Genomic_DNA"/>
</dbReference>
<dbReference type="EMBL" id="JAWNFY010000021">
    <property type="protein sequence ID" value="MDY5146866.1"/>
    <property type="molecule type" value="Genomic_DNA"/>
</dbReference>
<keyword evidence="2 7" id="KW-0132">Cell division</keyword>
<comment type="similarity">
    <text evidence="7">Belongs to the CrgA family.</text>
</comment>
<evidence type="ECO:0000256" key="1">
    <source>
        <dbReference type="ARBA" id="ARBA00022475"/>
    </source>
</evidence>
<keyword evidence="3 7" id="KW-0812">Transmembrane</keyword>
<dbReference type="HAMAP" id="MF_00631">
    <property type="entry name" value="CrgA"/>
    <property type="match status" value="1"/>
</dbReference>
<keyword evidence="5 7" id="KW-0472">Membrane</keyword>